<accession>A0A3A4B5R8</accession>
<evidence type="ECO:0000256" key="2">
    <source>
        <dbReference type="ARBA" id="ARBA00023125"/>
    </source>
</evidence>
<evidence type="ECO:0000256" key="3">
    <source>
        <dbReference type="ARBA" id="ARBA00023163"/>
    </source>
</evidence>
<dbReference type="InterPro" id="IPR009057">
    <property type="entry name" value="Homeodomain-like_sf"/>
</dbReference>
<dbReference type="AlphaFoldDB" id="A0A3A4B5R8"/>
<reference evidence="5 6" key="1">
    <citation type="submission" date="2018-09" db="EMBL/GenBank/DDBJ databases">
        <title>YIM 75507 draft genome.</title>
        <authorList>
            <person name="Tang S."/>
            <person name="Feng Y."/>
        </authorList>
    </citation>
    <scope>NUCLEOTIDE SEQUENCE [LARGE SCALE GENOMIC DNA]</scope>
    <source>
        <strain evidence="5 6">YIM 75507</strain>
    </source>
</reference>
<dbReference type="GO" id="GO:0003700">
    <property type="term" value="F:DNA-binding transcription factor activity"/>
    <property type="evidence" value="ECO:0007669"/>
    <property type="project" value="InterPro"/>
</dbReference>
<protein>
    <submittedName>
        <fullName evidence="5">Helix-turn-helix domain-containing protein</fullName>
    </submittedName>
</protein>
<gene>
    <name evidence="5" type="ORF">D5H75_04180</name>
</gene>
<dbReference type="PANTHER" id="PTHR46796">
    <property type="entry name" value="HTH-TYPE TRANSCRIPTIONAL ACTIVATOR RHAS-RELATED"/>
    <property type="match status" value="1"/>
</dbReference>
<dbReference type="PRINTS" id="PR00032">
    <property type="entry name" value="HTHARAC"/>
</dbReference>
<dbReference type="InterPro" id="IPR035418">
    <property type="entry name" value="AraC-bd_2"/>
</dbReference>
<feature type="domain" description="HTH araC/xylS-type" evidence="4">
    <location>
        <begin position="267"/>
        <end position="369"/>
    </location>
</feature>
<dbReference type="EMBL" id="QZEY01000001">
    <property type="protein sequence ID" value="RJL35970.1"/>
    <property type="molecule type" value="Genomic_DNA"/>
</dbReference>
<keyword evidence="3" id="KW-0804">Transcription</keyword>
<dbReference type="InterPro" id="IPR050204">
    <property type="entry name" value="AraC_XylS_family_regulators"/>
</dbReference>
<dbReference type="Proteomes" id="UP000265768">
    <property type="component" value="Unassembled WGS sequence"/>
</dbReference>
<evidence type="ECO:0000259" key="4">
    <source>
        <dbReference type="PROSITE" id="PS01124"/>
    </source>
</evidence>
<keyword evidence="1" id="KW-0805">Transcription regulation</keyword>
<dbReference type="SUPFAM" id="SSF46689">
    <property type="entry name" value="Homeodomain-like"/>
    <property type="match status" value="1"/>
</dbReference>
<proteinExistence type="predicted"/>
<name>A0A3A4B5R8_9ACTN</name>
<comment type="caution">
    <text evidence="5">The sequence shown here is derived from an EMBL/GenBank/DDBJ whole genome shotgun (WGS) entry which is preliminary data.</text>
</comment>
<evidence type="ECO:0000256" key="1">
    <source>
        <dbReference type="ARBA" id="ARBA00023015"/>
    </source>
</evidence>
<dbReference type="PROSITE" id="PS01124">
    <property type="entry name" value="HTH_ARAC_FAMILY_2"/>
    <property type="match status" value="1"/>
</dbReference>
<keyword evidence="6" id="KW-1185">Reference proteome</keyword>
<sequence length="385" mass="42632">MTQRTLPNPYSSRGYRPLCDVSALRRSCGGRTGPGVISWRDGMGRGGAAGFQVRIDTREVKADERLEYWLDRVERARFPLEAHVDAEGDFHGELRVLALGTVHIGEMESTSIRVNRSERLIRRRDPEEYQLTLVRSGWVDTRQCGRYGRAGPGEMLLRDSSRPFTVRRTAADGLCRTITVQFPRSALSVPAGTLDSLLGVPLSARRASGALLARQLIGLMRHGAECVSTERAVAAQVLLDLVAAACGRELTRETAFPRGSGPAVLLARIHDFIERGLADPGLCPRTVAEAHQISLRTLHALFQERGGPTVAAWIRHRRLERCRRDLADPALAGRTIEAIAARWGFPDRAHFTKLFRATYDVTPGEYRTAVLTRPSSRETPQTSHA</sequence>
<organism evidence="5 6">
    <name type="scientific">Bailinhaonella thermotolerans</name>
    <dbReference type="NCBI Taxonomy" id="1070861"/>
    <lineage>
        <taxon>Bacteria</taxon>
        <taxon>Bacillati</taxon>
        <taxon>Actinomycetota</taxon>
        <taxon>Actinomycetes</taxon>
        <taxon>Streptosporangiales</taxon>
        <taxon>Streptosporangiaceae</taxon>
        <taxon>Bailinhaonella</taxon>
    </lineage>
</organism>
<dbReference type="Gene3D" id="1.10.10.60">
    <property type="entry name" value="Homeodomain-like"/>
    <property type="match status" value="1"/>
</dbReference>
<keyword evidence="2" id="KW-0238">DNA-binding</keyword>
<dbReference type="Pfam" id="PF14525">
    <property type="entry name" value="AraC_binding_2"/>
    <property type="match status" value="1"/>
</dbReference>
<evidence type="ECO:0000313" key="5">
    <source>
        <dbReference type="EMBL" id="RJL35970.1"/>
    </source>
</evidence>
<evidence type="ECO:0000313" key="6">
    <source>
        <dbReference type="Proteomes" id="UP000265768"/>
    </source>
</evidence>
<dbReference type="InterPro" id="IPR018060">
    <property type="entry name" value="HTH_AraC"/>
</dbReference>
<dbReference type="InterPro" id="IPR020449">
    <property type="entry name" value="Tscrpt_reg_AraC-type_HTH"/>
</dbReference>
<dbReference type="SMART" id="SM00342">
    <property type="entry name" value="HTH_ARAC"/>
    <property type="match status" value="1"/>
</dbReference>
<dbReference type="PANTHER" id="PTHR46796:SF6">
    <property type="entry name" value="ARAC SUBFAMILY"/>
    <property type="match status" value="1"/>
</dbReference>
<dbReference type="GO" id="GO:0043565">
    <property type="term" value="F:sequence-specific DNA binding"/>
    <property type="evidence" value="ECO:0007669"/>
    <property type="project" value="InterPro"/>
</dbReference>
<dbReference type="OrthoDB" id="9799345at2"/>
<dbReference type="Pfam" id="PF12833">
    <property type="entry name" value="HTH_18"/>
    <property type="match status" value="1"/>
</dbReference>